<dbReference type="GO" id="GO:0009263">
    <property type="term" value="P:deoxyribonucleotide biosynthetic process"/>
    <property type="evidence" value="ECO:0007669"/>
    <property type="project" value="InterPro"/>
</dbReference>
<dbReference type="InterPro" id="IPR000358">
    <property type="entry name" value="RNR_small_fam"/>
</dbReference>
<dbReference type="InterPro" id="IPR033909">
    <property type="entry name" value="RNR_small"/>
</dbReference>
<dbReference type="CDD" id="cd01049">
    <property type="entry name" value="RNRR2"/>
    <property type="match status" value="1"/>
</dbReference>
<dbReference type="InterPro" id="IPR012348">
    <property type="entry name" value="RNR-like"/>
</dbReference>
<dbReference type="Gene3D" id="1.10.620.20">
    <property type="entry name" value="Ribonucleotide Reductase, subunit A"/>
    <property type="match status" value="1"/>
</dbReference>
<dbReference type="OrthoDB" id="10248373at2759"/>
<dbReference type="SUPFAM" id="SSF47240">
    <property type="entry name" value="Ferritin-like"/>
    <property type="match status" value="1"/>
</dbReference>
<dbReference type="PANTHER" id="PTHR23409">
    <property type="entry name" value="RIBONUCLEOSIDE-DIPHOSPHATE REDUCTASE SMALL CHAIN"/>
    <property type="match status" value="1"/>
</dbReference>
<dbReference type="AlphaFoldDB" id="A0A9P6WA01"/>
<name>A0A9P6WA01_MAUEX</name>
<dbReference type="EMBL" id="PUHR01000098">
    <property type="protein sequence ID" value="KAG0667444.1"/>
    <property type="molecule type" value="Genomic_DNA"/>
</dbReference>
<dbReference type="Pfam" id="PF00268">
    <property type="entry name" value="Ribonuc_red_sm"/>
    <property type="match status" value="1"/>
</dbReference>
<gene>
    <name evidence="2" type="ORF">C6P45_005497</name>
</gene>
<evidence type="ECO:0000313" key="3">
    <source>
        <dbReference type="Proteomes" id="UP000750334"/>
    </source>
</evidence>
<organism evidence="2 3">
    <name type="scientific">Maudiozyma exigua</name>
    <name type="common">Yeast</name>
    <name type="synonym">Kazachstania exigua</name>
    <dbReference type="NCBI Taxonomy" id="34358"/>
    <lineage>
        <taxon>Eukaryota</taxon>
        <taxon>Fungi</taxon>
        <taxon>Dikarya</taxon>
        <taxon>Ascomycota</taxon>
        <taxon>Saccharomycotina</taxon>
        <taxon>Saccharomycetes</taxon>
        <taxon>Saccharomycetales</taxon>
        <taxon>Saccharomycetaceae</taxon>
        <taxon>Maudiozyma</taxon>
    </lineage>
</organism>
<evidence type="ECO:0000256" key="1">
    <source>
        <dbReference type="ARBA" id="ARBA00009303"/>
    </source>
</evidence>
<comment type="caution">
    <text evidence="2">The sequence shown here is derived from an EMBL/GenBank/DDBJ whole genome shotgun (WGS) entry which is preliminary data.</text>
</comment>
<evidence type="ECO:0000313" key="2">
    <source>
        <dbReference type="EMBL" id="KAG0667444.1"/>
    </source>
</evidence>
<dbReference type="Proteomes" id="UP000750334">
    <property type="component" value="Unassembled WGS sequence"/>
</dbReference>
<protein>
    <submittedName>
        <fullName evidence="2">Uncharacterized protein</fullName>
    </submittedName>
</protein>
<proteinExistence type="inferred from homology"/>
<comment type="similarity">
    <text evidence="1">Belongs to the ribonucleoside diphosphate reductase small chain family.</text>
</comment>
<dbReference type="InterPro" id="IPR009078">
    <property type="entry name" value="Ferritin-like_SF"/>
</dbReference>
<dbReference type="PANTHER" id="PTHR23409:SF18">
    <property type="entry name" value="RIBONUCLEOSIDE-DIPHOSPHATE REDUCTASE SUBUNIT M2"/>
    <property type="match status" value="1"/>
</dbReference>
<reference evidence="2 3" key="1">
    <citation type="submission" date="2020-11" db="EMBL/GenBank/DDBJ databases">
        <title>Kefir isolates.</title>
        <authorList>
            <person name="Marcisauskas S."/>
            <person name="Kim Y."/>
            <person name="Blasche S."/>
        </authorList>
    </citation>
    <scope>NUCLEOTIDE SEQUENCE [LARGE SCALE GENOMIC DNA]</scope>
    <source>
        <strain evidence="2 3">OG2</strain>
    </source>
</reference>
<dbReference type="GO" id="GO:0016491">
    <property type="term" value="F:oxidoreductase activity"/>
    <property type="evidence" value="ECO:0007669"/>
    <property type="project" value="InterPro"/>
</dbReference>
<accession>A0A9P6WA01</accession>
<sequence length="351" mass="40230">MVATDKVHASFMAKFAESRQFVRENEKDEILLKENKRRFVMFPIKYHEIWAAYKKVEADFWTAEEIEYSADVEDLEKKLNADQKDFLARYLSTVTLSESVLNYHLVEKFSAELQNPEGKSFYGYQIMMENIYDEIYAMMIDAYFNGSDEPVKYFKNAKTMPELKDKLHFIDRWIKSPDSLYGERLVAFAAKEGIFMSGAHAAIFAQAKNGVLPGLAKANTNIFRDKGNYTDFSCLLFAHLNNKPEAKIIEKIITEAVEIEKKYLVDALKIEEFGIDVAQINQYVEYLADSLLGSFGNDSVYNVANPFEYLEGATTVGKSNFFEKQVSDFTKANENTQKAAAHEAFSFNDSF</sequence>
<keyword evidence="3" id="KW-1185">Reference proteome</keyword>